<keyword evidence="3" id="KW-1185">Reference proteome</keyword>
<gene>
    <name evidence="2" type="ORF">LEL_00974</name>
</gene>
<dbReference type="EMBL" id="AZHF01000001">
    <property type="protein sequence ID" value="OAA81429.1"/>
    <property type="molecule type" value="Genomic_DNA"/>
</dbReference>
<evidence type="ECO:0000256" key="1">
    <source>
        <dbReference type="SAM" id="MobiDB-lite"/>
    </source>
</evidence>
<protein>
    <submittedName>
        <fullName evidence="2">Uncharacterized protein</fullName>
    </submittedName>
</protein>
<evidence type="ECO:0000313" key="2">
    <source>
        <dbReference type="EMBL" id="OAA81429.1"/>
    </source>
</evidence>
<feature type="region of interest" description="Disordered" evidence="1">
    <location>
        <begin position="1"/>
        <end position="46"/>
    </location>
</feature>
<sequence>MLLGGPALDAPKVPDLVPHRRKRLPWYPRPQRAAQDAQPRPRTVPSPAVQELHAPAQRWLGAQPPRRVDGGLVAQAPELVVPQNQKNSVVARGLGGEKGGIWLVVGEPADVAGEEQVRRRLRERGVRGVLLADFEVEVGQQLDLAVVSGRRSRPDIGQYPKHEDLVSSGVSRGQLVSCELAGWTVWCGPSVFRGGSTKQFG</sequence>
<accession>A0A168KA65</accession>
<dbReference type="AlphaFoldDB" id="A0A168KA65"/>
<proteinExistence type="predicted"/>
<reference evidence="2 3" key="1">
    <citation type="journal article" date="2016" name="Genome Biol. Evol.">
        <title>Divergent and convergent evolution of fungal pathogenicity.</title>
        <authorList>
            <person name="Shang Y."/>
            <person name="Xiao G."/>
            <person name="Zheng P."/>
            <person name="Cen K."/>
            <person name="Zhan S."/>
            <person name="Wang C."/>
        </authorList>
    </citation>
    <scope>NUCLEOTIDE SEQUENCE [LARGE SCALE GENOMIC DNA]</scope>
    <source>
        <strain evidence="2 3">RCEF 1005</strain>
    </source>
</reference>
<comment type="caution">
    <text evidence="2">The sequence shown here is derived from an EMBL/GenBank/DDBJ whole genome shotgun (WGS) entry which is preliminary data.</text>
</comment>
<evidence type="ECO:0000313" key="3">
    <source>
        <dbReference type="Proteomes" id="UP000076881"/>
    </source>
</evidence>
<organism evidence="2 3">
    <name type="scientific">Akanthomyces lecanii RCEF 1005</name>
    <dbReference type="NCBI Taxonomy" id="1081108"/>
    <lineage>
        <taxon>Eukaryota</taxon>
        <taxon>Fungi</taxon>
        <taxon>Dikarya</taxon>
        <taxon>Ascomycota</taxon>
        <taxon>Pezizomycotina</taxon>
        <taxon>Sordariomycetes</taxon>
        <taxon>Hypocreomycetidae</taxon>
        <taxon>Hypocreales</taxon>
        <taxon>Cordycipitaceae</taxon>
        <taxon>Akanthomyces</taxon>
        <taxon>Cordyceps confragosa</taxon>
    </lineage>
</organism>
<name>A0A168KA65_CORDF</name>
<dbReference type="Proteomes" id="UP000076881">
    <property type="component" value="Unassembled WGS sequence"/>
</dbReference>